<evidence type="ECO:0000256" key="2">
    <source>
        <dbReference type="ARBA" id="ARBA00022475"/>
    </source>
</evidence>
<keyword evidence="9" id="KW-1185">Reference proteome</keyword>
<organism evidence="8 9">
    <name type="scientific">Jeotgalicoccus meleagridis</name>
    <dbReference type="NCBI Taxonomy" id="2759181"/>
    <lineage>
        <taxon>Bacteria</taxon>
        <taxon>Bacillati</taxon>
        <taxon>Bacillota</taxon>
        <taxon>Bacilli</taxon>
        <taxon>Bacillales</taxon>
        <taxon>Staphylococcaceae</taxon>
        <taxon>Jeotgalicoccus</taxon>
    </lineage>
</organism>
<comment type="subcellular location">
    <subcellularLocation>
        <location evidence="1">Cell membrane</location>
        <topology evidence="1">Multi-pass membrane protein</topology>
    </subcellularLocation>
</comment>
<evidence type="ECO:0000256" key="6">
    <source>
        <dbReference type="SAM" id="Phobius"/>
    </source>
</evidence>
<gene>
    <name evidence="8" type="ORF">JEODO184_00856</name>
</gene>
<accession>A0A6V7RCH0</accession>
<dbReference type="PANTHER" id="PTHR30294:SF29">
    <property type="entry name" value="MULTIDRUG ABC TRANSPORTER PERMEASE YBHS-RELATED"/>
    <property type="match status" value="1"/>
</dbReference>
<feature type="domain" description="ABC-2 type transporter transmembrane" evidence="7">
    <location>
        <begin position="20"/>
        <end position="376"/>
    </location>
</feature>
<evidence type="ECO:0000259" key="7">
    <source>
        <dbReference type="Pfam" id="PF12698"/>
    </source>
</evidence>
<keyword evidence="5 6" id="KW-0472">Membrane</keyword>
<dbReference type="PANTHER" id="PTHR30294">
    <property type="entry name" value="MEMBRANE COMPONENT OF ABC TRANSPORTER YHHJ-RELATED"/>
    <property type="match status" value="1"/>
</dbReference>
<name>A0A6V7RCH0_9STAP</name>
<comment type="caution">
    <text evidence="8">The sequence shown here is derived from an EMBL/GenBank/DDBJ whole genome shotgun (WGS) entry which is preliminary data.</text>
</comment>
<evidence type="ECO:0000256" key="1">
    <source>
        <dbReference type="ARBA" id="ARBA00004651"/>
    </source>
</evidence>
<dbReference type="GO" id="GO:0140359">
    <property type="term" value="F:ABC-type transporter activity"/>
    <property type="evidence" value="ECO:0007669"/>
    <property type="project" value="InterPro"/>
</dbReference>
<evidence type="ECO:0000256" key="4">
    <source>
        <dbReference type="ARBA" id="ARBA00022989"/>
    </source>
</evidence>
<evidence type="ECO:0000256" key="5">
    <source>
        <dbReference type="ARBA" id="ARBA00023136"/>
    </source>
</evidence>
<feature type="transmembrane region" description="Helical" evidence="6">
    <location>
        <begin position="167"/>
        <end position="188"/>
    </location>
</feature>
<dbReference type="RefSeq" id="WP_185125386.1">
    <property type="nucleotide sequence ID" value="NZ_CAJEWD010000006.1"/>
</dbReference>
<sequence length="398" mass="44579">MNKFLATFKLTFFSKVKAKSFIFTTLLIIAGMFLAFNFDKIIDLFDSEENKEVEIIADEEFKATFTSILQTYDEELEVVDADGGTTIEITNTDPIEAEVKSEDELSSTDEQNIQLALNDTHQSYVLQNLNLSEEEVNEIYQEVPVQFLVSKEDSSGYEEGADDEFNILNMVIFYFSVILMFIIILSYANQIAMEIANEKSSRVIEMIVSSIRPVQHLMAKISAIICVSVIQVLLISLGGLLAFYLSDSQALLDQFGLETNEQTVKLIVYCIIFVILGLALYLSIAAMLGSFISRMEDIQQGMMPLTFISMIGYMVALMGINFADHILVTVSSYVPFFTPFVMPLRLLVSSTGHGPMLIGIAIMVVSIILVLLLAAYVYKRSVLSTESGIMKNIKRIRK</sequence>
<protein>
    <submittedName>
        <fullName evidence="8">ABC-2 family transporter protein</fullName>
    </submittedName>
</protein>
<feature type="transmembrane region" description="Helical" evidence="6">
    <location>
        <begin position="266"/>
        <end position="289"/>
    </location>
</feature>
<proteinExistence type="predicted"/>
<dbReference type="Proteomes" id="UP000589351">
    <property type="component" value="Unassembled WGS sequence"/>
</dbReference>
<dbReference type="Pfam" id="PF12698">
    <property type="entry name" value="ABC2_membrane_3"/>
    <property type="match status" value="1"/>
</dbReference>
<feature type="transmembrane region" description="Helical" evidence="6">
    <location>
        <begin position="301"/>
        <end position="320"/>
    </location>
</feature>
<feature type="transmembrane region" description="Helical" evidence="6">
    <location>
        <begin position="356"/>
        <end position="378"/>
    </location>
</feature>
<evidence type="ECO:0000313" key="8">
    <source>
        <dbReference type="EMBL" id="CAD2075431.1"/>
    </source>
</evidence>
<dbReference type="InterPro" id="IPR051449">
    <property type="entry name" value="ABC-2_transporter_component"/>
</dbReference>
<dbReference type="EMBL" id="CAJEWD010000006">
    <property type="protein sequence ID" value="CAD2075431.1"/>
    <property type="molecule type" value="Genomic_DNA"/>
</dbReference>
<evidence type="ECO:0000313" key="9">
    <source>
        <dbReference type="Proteomes" id="UP000589351"/>
    </source>
</evidence>
<keyword evidence="2" id="KW-1003">Cell membrane</keyword>
<reference evidence="8 9" key="1">
    <citation type="submission" date="2020-07" db="EMBL/GenBank/DDBJ databases">
        <authorList>
            <person name="Criscuolo A."/>
        </authorList>
    </citation>
    <scope>NUCLEOTIDE SEQUENCE [LARGE SCALE GENOMIC DNA]</scope>
    <source>
        <strain evidence="8">CIP111649</strain>
    </source>
</reference>
<feature type="transmembrane region" description="Helical" evidence="6">
    <location>
        <begin position="21"/>
        <end position="38"/>
    </location>
</feature>
<dbReference type="GO" id="GO:0005886">
    <property type="term" value="C:plasma membrane"/>
    <property type="evidence" value="ECO:0007669"/>
    <property type="project" value="UniProtKB-SubCell"/>
</dbReference>
<keyword evidence="3 6" id="KW-0812">Transmembrane</keyword>
<feature type="transmembrane region" description="Helical" evidence="6">
    <location>
        <begin position="326"/>
        <end position="344"/>
    </location>
</feature>
<evidence type="ECO:0000256" key="3">
    <source>
        <dbReference type="ARBA" id="ARBA00022692"/>
    </source>
</evidence>
<keyword evidence="4 6" id="KW-1133">Transmembrane helix</keyword>
<feature type="transmembrane region" description="Helical" evidence="6">
    <location>
        <begin position="221"/>
        <end position="246"/>
    </location>
</feature>
<dbReference type="AlphaFoldDB" id="A0A6V7RCH0"/>
<dbReference type="InterPro" id="IPR013525">
    <property type="entry name" value="ABC2_TM"/>
</dbReference>